<evidence type="ECO:0000256" key="3">
    <source>
        <dbReference type="ARBA" id="ARBA00022691"/>
    </source>
</evidence>
<evidence type="ECO:0000256" key="5">
    <source>
        <dbReference type="PROSITE-ProRule" id="PRU01026"/>
    </source>
</evidence>
<evidence type="ECO:0000256" key="2">
    <source>
        <dbReference type="ARBA" id="ARBA00022679"/>
    </source>
</evidence>
<accession>A0A510DW82</accession>
<keyword evidence="9" id="KW-1185">Reference proteome</keyword>
<dbReference type="Gene3D" id="3.40.50.150">
    <property type="entry name" value="Vaccinia Virus protein VP39"/>
    <property type="match status" value="1"/>
</dbReference>
<dbReference type="PROSITE" id="PS51689">
    <property type="entry name" value="SAM_RNA_A_N6_MT"/>
    <property type="match status" value="1"/>
</dbReference>
<dbReference type="PANTHER" id="PTHR11727:SF7">
    <property type="entry name" value="DIMETHYLADENOSINE TRANSFERASE-RELATED"/>
    <property type="match status" value="1"/>
</dbReference>
<dbReference type="GO" id="GO:0000179">
    <property type="term" value="F:rRNA (adenine-N6,N6-)-dimethyltransferase activity"/>
    <property type="evidence" value="ECO:0007669"/>
    <property type="project" value="UniProtKB-UniRule"/>
</dbReference>
<dbReference type="InterPro" id="IPR001737">
    <property type="entry name" value="KsgA/Erm"/>
</dbReference>
<dbReference type="EMBL" id="AP018930">
    <property type="protein sequence ID" value="BBG27187.1"/>
    <property type="molecule type" value="Genomic_DNA"/>
</dbReference>
<comment type="caution">
    <text evidence="5">Lacks conserved residue(s) required for the propagation of feature annotation.</text>
</comment>
<proteinExistence type="inferred from homology"/>
<organism evidence="8 10">
    <name type="scientific">Sulfuracidifex tepidarius</name>
    <dbReference type="NCBI Taxonomy" id="1294262"/>
    <lineage>
        <taxon>Archaea</taxon>
        <taxon>Thermoproteota</taxon>
        <taxon>Thermoprotei</taxon>
        <taxon>Sulfolobales</taxon>
        <taxon>Sulfolobaceae</taxon>
        <taxon>Sulfuracidifex</taxon>
    </lineage>
</organism>
<feature type="binding site" evidence="5">
    <location>
        <position position="67"/>
    </location>
    <ligand>
        <name>S-adenosyl-L-methionine</name>
        <dbReference type="ChEBI" id="CHEBI:59789"/>
    </ligand>
</feature>
<dbReference type="CDD" id="cd02440">
    <property type="entry name" value="AdoMet_MTases"/>
    <property type="match status" value="1"/>
</dbReference>
<dbReference type="AlphaFoldDB" id="A0A510E403"/>
<dbReference type="EMBL" id="AP018929">
    <property type="protein sequence ID" value="BBG24429.1"/>
    <property type="molecule type" value="Genomic_DNA"/>
</dbReference>
<dbReference type="Pfam" id="PF00398">
    <property type="entry name" value="RrnaAD"/>
    <property type="match status" value="1"/>
</dbReference>
<evidence type="ECO:0000313" key="8">
    <source>
        <dbReference type="EMBL" id="BBG27187.1"/>
    </source>
</evidence>
<feature type="domain" description="Ribosomal RNA adenine methylase transferase N-terminal" evidence="6">
    <location>
        <begin position="7"/>
        <end position="145"/>
    </location>
</feature>
<dbReference type="STRING" id="1294262.GCA_001316085_00274"/>
<keyword evidence="1 5" id="KW-0489">Methyltransferase</keyword>
<dbReference type="NCBIfam" id="NF011489">
    <property type="entry name" value="PRK14896.1-5"/>
    <property type="match status" value="1"/>
</dbReference>
<dbReference type="KEGG" id="step:IC006_1741"/>
<dbReference type="SMART" id="SM00650">
    <property type="entry name" value="rADc"/>
    <property type="match status" value="1"/>
</dbReference>
<keyword evidence="4 5" id="KW-0694">RNA-binding</keyword>
<gene>
    <name evidence="7" type="ORF">IC006_1741</name>
    <name evidence="8" type="ORF">IC007_1719</name>
</gene>
<keyword evidence="3 5" id="KW-0949">S-adenosyl-L-methionine</keyword>
<evidence type="ECO:0000256" key="1">
    <source>
        <dbReference type="ARBA" id="ARBA00022603"/>
    </source>
</evidence>
<dbReference type="Gene3D" id="1.10.8.100">
    <property type="entry name" value="Ribosomal RNA adenine dimethylase-like, domain 2"/>
    <property type="match status" value="1"/>
</dbReference>
<evidence type="ECO:0000313" key="7">
    <source>
        <dbReference type="EMBL" id="BBG24429.1"/>
    </source>
</evidence>
<name>A0A510E403_9CREN</name>
<evidence type="ECO:0000259" key="6">
    <source>
        <dbReference type="SMART" id="SM00650"/>
    </source>
</evidence>
<dbReference type="Proteomes" id="UP000322983">
    <property type="component" value="Chromosome"/>
</dbReference>
<protein>
    <submittedName>
        <fullName evidence="8">Ribosomal RNA small subunit methyltransferase A</fullName>
    </submittedName>
</protein>
<reference evidence="10" key="1">
    <citation type="submission" date="2018-09" db="EMBL/GenBank/DDBJ databases">
        <title>Complete Genome Sequencing of Sulfolobus sp. JCM 16834.</title>
        <authorList>
            <person name="Kato S."/>
            <person name="Itoh T."/>
            <person name="Ohkuma M."/>
        </authorList>
    </citation>
    <scope>NUCLEOTIDE SEQUENCE [LARGE SCALE GENOMIC DNA]</scope>
    <source>
        <strain evidence="10">IC-007</strain>
    </source>
</reference>
<dbReference type="InterPro" id="IPR029063">
    <property type="entry name" value="SAM-dependent_MTases_sf"/>
</dbReference>
<dbReference type="PANTHER" id="PTHR11727">
    <property type="entry name" value="DIMETHYLADENOSINE TRANSFERASE"/>
    <property type="match status" value="1"/>
</dbReference>
<reference evidence="8 9" key="2">
    <citation type="journal article" date="2020" name="Int. J. Syst. Evol. Microbiol.">
        <title>Sulfuracidifex tepidarius gen. nov., sp. nov. and transfer of Sulfolobus metallicus Huber and Stetter 1992 to the genus Sulfuracidifex as Sulfuracidifex metallicus comb. nov.</title>
        <authorList>
            <person name="Itoh T."/>
            <person name="Miura T."/>
            <person name="Sakai H.D."/>
            <person name="Kato S."/>
            <person name="Ohkuma M."/>
            <person name="Takashina T."/>
        </authorList>
    </citation>
    <scope>NUCLEOTIDE SEQUENCE</scope>
    <source>
        <strain evidence="7 9">IC-006</strain>
        <strain evidence="8">IC-007</strain>
    </source>
</reference>
<keyword evidence="2 5" id="KW-0808">Transferase</keyword>
<evidence type="ECO:0000313" key="10">
    <source>
        <dbReference type="Proteomes" id="UP000325030"/>
    </source>
</evidence>
<dbReference type="Proteomes" id="UP000325030">
    <property type="component" value="Chromosome"/>
</dbReference>
<dbReference type="InterPro" id="IPR020598">
    <property type="entry name" value="rRNA_Ade_methylase_Trfase_N"/>
</dbReference>
<feature type="binding site" evidence="5">
    <location>
        <position position="1"/>
    </location>
    <ligand>
        <name>S-adenosyl-L-methionine</name>
        <dbReference type="ChEBI" id="CHEBI:59789"/>
    </ligand>
</feature>
<dbReference type="SUPFAM" id="SSF53335">
    <property type="entry name" value="S-adenosyl-L-methionine-dependent methyltransferases"/>
    <property type="match status" value="1"/>
</dbReference>
<dbReference type="InterPro" id="IPR023165">
    <property type="entry name" value="rRNA_Ade_diMease-like_C"/>
</dbReference>
<sequence>MRKFTSYISNARPLLEVGCGDGRISRLINPDICLEIDERFIQDLKNNNLVIADARDVPVRRGEIVASLPYYISRDFLLEISSLEFQRAVMILQKDFADKLINYTNSISLISNYYFVIEEKEVIPPNAFTPAPRVYSVITVFTRVRKNDDEVTRILNCVGRFRNKTLRKASSLCNKTSTSELHVREFKPWQVEELLNLIR</sequence>
<dbReference type="GO" id="GO:0003723">
    <property type="term" value="F:RNA binding"/>
    <property type="evidence" value="ECO:0007669"/>
    <property type="project" value="UniProtKB-UniRule"/>
</dbReference>
<comment type="similarity">
    <text evidence="5">Belongs to the class I-like SAM-binding methyltransferase superfamily. rRNA adenine N(6)-methyltransferase family.</text>
</comment>
<accession>A0A510E403</accession>
<evidence type="ECO:0000256" key="4">
    <source>
        <dbReference type="ARBA" id="ARBA00022884"/>
    </source>
</evidence>
<evidence type="ECO:0000313" key="9">
    <source>
        <dbReference type="Proteomes" id="UP000322983"/>
    </source>
</evidence>